<comment type="similarity">
    <text evidence="2">Belongs to the akirin family.</text>
</comment>
<accession>A0ABN8BK69</accession>
<dbReference type="SMART" id="SM00757">
    <property type="entry name" value="CRA"/>
    <property type="match status" value="1"/>
</dbReference>
<organism evidence="6 7">
    <name type="scientific">Chilo suppressalis</name>
    <name type="common">Asiatic rice borer moth</name>
    <dbReference type="NCBI Taxonomy" id="168631"/>
    <lineage>
        <taxon>Eukaryota</taxon>
        <taxon>Metazoa</taxon>
        <taxon>Ecdysozoa</taxon>
        <taxon>Arthropoda</taxon>
        <taxon>Hexapoda</taxon>
        <taxon>Insecta</taxon>
        <taxon>Pterygota</taxon>
        <taxon>Neoptera</taxon>
        <taxon>Endopterygota</taxon>
        <taxon>Lepidoptera</taxon>
        <taxon>Glossata</taxon>
        <taxon>Ditrysia</taxon>
        <taxon>Pyraloidea</taxon>
        <taxon>Crambidae</taxon>
        <taxon>Crambinae</taxon>
        <taxon>Chilo</taxon>
    </lineage>
</organism>
<dbReference type="PROSITE" id="PS50896">
    <property type="entry name" value="LISH"/>
    <property type="match status" value="1"/>
</dbReference>
<dbReference type="InterPro" id="IPR006594">
    <property type="entry name" value="LisH"/>
</dbReference>
<dbReference type="Proteomes" id="UP001153292">
    <property type="component" value="Chromosome 9"/>
</dbReference>
<dbReference type="SMART" id="SM00667">
    <property type="entry name" value="LisH"/>
    <property type="match status" value="1"/>
</dbReference>
<feature type="domain" description="CTLH" evidence="5">
    <location>
        <begin position="258"/>
        <end position="315"/>
    </location>
</feature>
<keyword evidence="3" id="KW-0539">Nucleus</keyword>
<dbReference type="SMART" id="SM00668">
    <property type="entry name" value="CTLH"/>
    <property type="match status" value="1"/>
</dbReference>
<dbReference type="InterPro" id="IPR006595">
    <property type="entry name" value="CTLH_C"/>
</dbReference>
<sequence>MACATLKRNLDWESMAQLPAKRRRCAPFAASSSTSPGIKMTENKPSTFGDSVTAPVKLTPERMAQEICDEIKRLQRRRQLRLASGAAASCSSSSGSEGDCSPPHRSSHNSQKVHNRALFTFKQVRMICERMLREQEAALRAEYENALSSKLAEQYEAFVRFNLDQVQRRPPPATCMPHGMDAEHHMHQDLVPSFLVLKKMSLTNSHNPNDVYEKDDRRISRTDMNMLIMNYLVTEGFKEAALKFQQEAGLQEPALCSSLDERIMIREAVQSGRIPEAIAMVNSLHPELLDNDRYLYFHLQQLQLLELIRAGRAEEALAFASATLAEAGANDAVALTELERSLALLAFPDPHASPFADLLLPSHSQKIASELNAAILKMENQEYTNPKLCSLLRMILWSQSELDKHNIKYPKMTDLANATIEQPK</sequence>
<dbReference type="PANTHER" id="PTHR13293">
    <property type="entry name" value="AKIRIN-RELATED"/>
    <property type="match status" value="1"/>
</dbReference>
<dbReference type="InterPro" id="IPR013144">
    <property type="entry name" value="CRA_dom"/>
</dbReference>
<reference evidence="6" key="1">
    <citation type="submission" date="2021-12" db="EMBL/GenBank/DDBJ databases">
        <authorList>
            <person name="King R."/>
        </authorList>
    </citation>
    <scope>NUCLEOTIDE SEQUENCE</scope>
</reference>
<name>A0ABN8BK69_CHISP</name>
<dbReference type="Gene3D" id="1.20.960.30">
    <property type="match status" value="1"/>
</dbReference>
<dbReference type="EMBL" id="OU963902">
    <property type="protein sequence ID" value="CAH0407938.1"/>
    <property type="molecule type" value="Genomic_DNA"/>
</dbReference>
<dbReference type="CDD" id="cd22240">
    <property type="entry name" value="akirin"/>
    <property type="match status" value="1"/>
</dbReference>
<evidence type="ECO:0000256" key="4">
    <source>
        <dbReference type="SAM" id="MobiDB-lite"/>
    </source>
</evidence>
<evidence type="ECO:0000313" key="6">
    <source>
        <dbReference type="EMBL" id="CAH0407938.1"/>
    </source>
</evidence>
<feature type="region of interest" description="Disordered" evidence="4">
    <location>
        <begin position="27"/>
        <end position="53"/>
    </location>
</feature>
<comment type="subcellular location">
    <subcellularLocation>
        <location evidence="1">Nucleus</location>
    </subcellularLocation>
</comment>
<dbReference type="PROSITE" id="PS50897">
    <property type="entry name" value="CTLH"/>
    <property type="match status" value="1"/>
</dbReference>
<protein>
    <recommendedName>
        <fullName evidence="5">CTLH domain-containing protein</fullName>
    </recommendedName>
</protein>
<keyword evidence="7" id="KW-1185">Reference proteome</keyword>
<proteinExistence type="inferred from homology"/>
<evidence type="ECO:0000256" key="1">
    <source>
        <dbReference type="ARBA" id="ARBA00004123"/>
    </source>
</evidence>
<evidence type="ECO:0000256" key="3">
    <source>
        <dbReference type="ARBA" id="ARBA00023242"/>
    </source>
</evidence>
<feature type="compositionally biased region" description="Low complexity" evidence="4">
    <location>
        <begin position="85"/>
        <end position="96"/>
    </location>
</feature>
<evidence type="ECO:0000313" key="7">
    <source>
        <dbReference type="Proteomes" id="UP001153292"/>
    </source>
</evidence>
<gene>
    <name evidence="6" type="ORF">CHILSU_LOCUS11341</name>
</gene>
<evidence type="ECO:0000256" key="2">
    <source>
        <dbReference type="ARBA" id="ARBA00005625"/>
    </source>
</evidence>
<dbReference type="InterPro" id="IPR024132">
    <property type="entry name" value="Akirin"/>
</dbReference>
<dbReference type="InterPro" id="IPR024964">
    <property type="entry name" value="CTLH/CRA"/>
</dbReference>
<dbReference type="Pfam" id="PF08513">
    <property type="entry name" value="LisH"/>
    <property type="match status" value="1"/>
</dbReference>
<dbReference type="PANTHER" id="PTHR13293:SF6">
    <property type="entry name" value="AKIRIN-RELATED"/>
    <property type="match status" value="1"/>
</dbReference>
<dbReference type="Pfam" id="PF10607">
    <property type="entry name" value="CTLH"/>
    <property type="match status" value="1"/>
</dbReference>
<feature type="region of interest" description="Disordered" evidence="4">
    <location>
        <begin position="85"/>
        <end position="113"/>
    </location>
</feature>
<evidence type="ECO:0000259" key="5">
    <source>
        <dbReference type="PROSITE" id="PS50897"/>
    </source>
</evidence>